<evidence type="ECO:0000313" key="2">
    <source>
        <dbReference type="EMBL" id="UOQ93330.1"/>
    </source>
</evidence>
<gene>
    <name evidence="2" type="ORF">MUO14_23640</name>
</gene>
<dbReference type="EMBL" id="CP095074">
    <property type="protein sequence ID" value="UOQ93330.1"/>
    <property type="molecule type" value="Genomic_DNA"/>
</dbReference>
<evidence type="ECO:0000313" key="3">
    <source>
        <dbReference type="Proteomes" id="UP000831880"/>
    </source>
</evidence>
<keyword evidence="3" id="KW-1185">Reference proteome</keyword>
<feature type="transmembrane region" description="Helical" evidence="1">
    <location>
        <begin position="12"/>
        <end position="30"/>
    </location>
</feature>
<dbReference type="RefSeq" id="WP_244752932.1">
    <property type="nucleotide sequence ID" value="NZ_CP095074.1"/>
</dbReference>
<dbReference type="Proteomes" id="UP000831880">
    <property type="component" value="Chromosome"/>
</dbReference>
<protein>
    <recommendedName>
        <fullName evidence="4">Stage II sporulation protein M</fullName>
    </recommendedName>
</protein>
<keyword evidence="1" id="KW-0812">Transmembrane</keyword>
<feature type="transmembrane region" description="Helical" evidence="1">
    <location>
        <begin position="88"/>
        <end position="108"/>
    </location>
</feature>
<accession>A0ABY4GZH9</accession>
<keyword evidence="1" id="KW-0472">Membrane</keyword>
<sequence>MENNKLSGYLRLLAYLLGFIGSVIGIYICWTKHLIVTGGPIEITPSSKDLISSQIRTLYFFIERINVTILLFIPACIGILGTILKNPIFLYMAFLMSIPVDGVISVKASSMLSVQYPMFLYLFSALLFTFIKKLPRNPARTSPSLRN</sequence>
<keyword evidence="1" id="KW-1133">Transmembrane helix</keyword>
<proteinExistence type="predicted"/>
<feature type="transmembrane region" description="Helical" evidence="1">
    <location>
        <begin position="114"/>
        <end position="131"/>
    </location>
</feature>
<reference evidence="2 3" key="1">
    <citation type="submission" date="2022-04" db="EMBL/GenBank/DDBJ databases">
        <title>Halobacillus sp. isolated from saltern.</title>
        <authorList>
            <person name="Won M."/>
            <person name="Lee C.-M."/>
            <person name="Woen H.-Y."/>
            <person name="Kwon S.-W."/>
        </authorList>
    </citation>
    <scope>NUCLEOTIDE SEQUENCE [LARGE SCALE GENOMIC DNA]</scope>
    <source>
        <strain evidence="2 3">SSTM10-2</strain>
    </source>
</reference>
<organism evidence="2 3">
    <name type="scientific">Halobacillus shinanisalinarum</name>
    <dbReference type="NCBI Taxonomy" id="2932258"/>
    <lineage>
        <taxon>Bacteria</taxon>
        <taxon>Bacillati</taxon>
        <taxon>Bacillota</taxon>
        <taxon>Bacilli</taxon>
        <taxon>Bacillales</taxon>
        <taxon>Bacillaceae</taxon>
        <taxon>Halobacillus</taxon>
    </lineage>
</organism>
<feature type="transmembrane region" description="Helical" evidence="1">
    <location>
        <begin position="58"/>
        <end position="81"/>
    </location>
</feature>
<name>A0ABY4GZH9_9BACI</name>
<evidence type="ECO:0008006" key="4">
    <source>
        <dbReference type="Google" id="ProtNLM"/>
    </source>
</evidence>
<evidence type="ECO:0000256" key="1">
    <source>
        <dbReference type="SAM" id="Phobius"/>
    </source>
</evidence>